<proteinExistence type="predicted"/>
<accession>A0A1G8B5K1</accession>
<gene>
    <name evidence="2" type="ORF">SAMN05421505_113150</name>
</gene>
<dbReference type="AlphaFoldDB" id="A0A1G8B5K1"/>
<protein>
    <recommendedName>
        <fullName evidence="4">Secreted protein</fullName>
    </recommendedName>
</protein>
<evidence type="ECO:0000256" key="1">
    <source>
        <dbReference type="SAM" id="MobiDB-lite"/>
    </source>
</evidence>
<reference evidence="2 3" key="1">
    <citation type="submission" date="2016-10" db="EMBL/GenBank/DDBJ databases">
        <authorList>
            <person name="de Groot N.N."/>
        </authorList>
    </citation>
    <scope>NUCLEOTIDE SEQUENCE [LARGE SCALE GENOMIC DNA]</scope>
    <source>
        <strain evidence="2 3">CPCC 201354</strain>
    </source>
</reference>
<feature type="region of interest" description="Disordered" evidence="1">
    <location>
        <begin position="100"/>
        <end position="121"/>
    </location>
</feature>
<dbReference type="Proteomes" id="UP000198923">
    <property type="component" value="Unassembled WGS sequence"/>
</dbReference>
<dbReference type="OrthoDB" id="3366489at2"/>
<keyword evidence="3" id="KW-1185">Reference proteome</keyword>
<evidence type="ECO:0008006" key="4">
    <source>
        <dbReference type="Google" id="ProtNLM"/>
    </source>
</evidence>
<name>A0A1G8B5K1_9ACTN</name>
<dbReference type="RefSeq" id="WP_093171273.1">
    <property type="nucleotide sequence ID" value="NZ_FNCN01000013.1"/>
</dbReference>
<feature type="compositionally biased region" description="Acidic residues" evidence="1">
    <location>
        <begin position="101"/>
        <end position="117"/>
    </location>
</feature>
<sequence length="384" mass="40498">MSRLDALRGPTPPLDHNARSIAALAANPACDRRAVLDAVGVDKNLMAVHLGYSAQFGQSPFAVVRTRQFEEIVRAGGGAGLLPLLREALGLSIDTARWESADESADEGGGESAEEGAGEAHAVRHTRTEALVARAAGDPGTAVVLDRLLLRLDVAGHEVHLEPGVLVFQAGERFHVVTIKPFAVVDGQAETGRVSAAAREAAVYVHAMRALLVRMGLAPDRVSHDVVLVCPENFSNVPTASLLDVRRELSVLAWQLARLTRIDRILDGLPSGLSLDLRIEAGVPTRPAADLDEAVSGIAARYAPECLSACEMAYFCRAEARSGGALDALGRAVRDDLGGVETVGAAIGLATGTRTATAGEQGVAERLRHIRKIYQETVAQETVA</sequence>
<organism evidence="2 3">
    <name type="scientific">Sinosporangium album</name>
    <dbReference type="NCBI Taxonomy" id="504805"/>
    <lineage>
        <taxon>Bacteria</taxon>
        <taxon>Bacillati</taxon>
        <taxon>Actinomycetota</taxon>
        <taxon>Actinomycetes</taxon>
        <taxon>Streptosporangiales</taxon>
        <taxon>Streptosporangiaceae</taxon>
        <taxon>Sinosporangium</taxon>
    </lineage>
</organism>
<dbReference type="EMBL" id="FNCN01000013">
    <property type="protein sequence ID" value="SDH28499.1"/>
    <property type="molecule type" value="Genomic_DNA"/>
</dbReference>
<evidence type="ECO:0000313" key="3">
    <source>
        <dbReference type="Proteomes" id="UP000198923"/>
    </source>
</evidence>
<dbReference type="STRING" id="504805.SAMN05421505_113150"/>
<evidence type="ECO:0000313" key="2">
    <source>
        <dbReference type="EMBL" id="SDH28499.1"/>
    </source>
</evidence>